<reference evidence="2 3" key="1">
    <citation type="submission" date="2016-10" db="EMBL/GenBank/DDBJ databases">
        <authorList>
            <person name="de Groot N.N."/>
        </authorList>
    </citation>
    <scope>NUCLEOTIDE SEQUENCE [LARGE SCALE GENOMIC DNA]</scope>
    <source>
        <strain evidence="2 3">MP1X4</strain>
    </source>
</reference>
<dbReference type="InterPro" id="IPR000073">
    <property type="entry name" value="AB_hydrolase_1"/>
</dbReference>
<dbReference type="GO" id="GO:0017171">
    <property type="term" value="F:serine hydrolase activity"/>
    <property type="evidence" value="ECO:0007669"/>
    <property type="project" value="TreeGrafter"/>
</dbReference>
<dbReference type="InterPro" id="IPR029058">
    <property type="entry name" value="AB_hydrolase_fold"/>
</dbReference>
<dbReference type="Pfam" id="PF00561">
    <property type="entry name" value="Abhydrolase_1"/>
    <property type="match status" value="1"/>
</dbReference>
<keyword evidence="3" id="KW-1185">Reference proteome</keyword>
<dbReference type="OrthoDB" id="2247630at2"/>
<evidence type="ECO:0000313" key="3">
    <source>
        <dbReference type="Proteomes" id="UP000199679"/>
    </source>
</evidence>
<protein>
    <submittedName>
        <fullName evidence="2">Pimeloyl-ACP methyl ester carboxylesterase</fullName>
    </submittedName>
</protein>
<proteinExistence type="predicted"/>
<dbReference type="Gene3D" id="3.40.50.1820">
    <property type="entry name" value="alpha/beta hydrolase"/>
    <property type="match status" value="1"/>
</dbReference>
<organism evidence="2 3">
    <name type="scientific">Mucilaginibacter mallensis</name>
    <dbReference type="NCBI Taxonomy" id="652787"/>
    <lineage>
        <taxon>Bacteria</taxon>
        <taxon>Pseudomonadati</taxon>
        <taxon>Bacteroidota</taxon>
        <taxon>Sphingobacteriia</taxon>
        <taxon>Sphingobacteriales</taxon>
        <taxon>Sphingobacteriaceae</taxon>
        <taxon>Mucilaginibacter</taxon>
    </lineage>
</organism>
<dbReference type="SUPFAM" id="SSF53474">
    <property type="entry name" value="alpha/beta-Hydrolases"/>
    <property type="match status" value="1"/>
</dbReference>
<accession>A0A1H2BGW0</accession>
<dbReference type="AlphaFoldDB" id="A0A1H2BGW0"/>
<dbReference type="STRING" id="652787.SAMN05216490_4119"/>
<dbReference type="PANTHER" id="PTHR46331">
    <property type="entry name" value="VALACYCLOVIR HYDROLASE"/>
    <property type="match status" value="1"/>
</dbReference>
<evidence type="ECO:0000259" key="1">
    <source>
        <dbReference type="Pfam" id="PF00561"/>
    </source>
</evidence>
<sequence>MENSKAGYAPVNGLNMYYEIHGNGDIPLVLVHGGGSTIETTFGNLLPIFSTYNKIIAVELQAHGRTSDRDAPESFMQDADDVAGLLNYLKVDKANFLGFSNGGSTVMQIAIRHQHMVNKIVVISGAYRRDGFIPGLFDGLQNATINDMPEFLKTAYLKVASQNNLEVMFNKDRERMLTFKDWNDDDLRSIKAAALIMVADQDVITAEHTLKMARLIPGARLAILPAFHSSIIGEAGAIEKDNKLYELTAAFVKEFLIG</sequence>
<evidence type="ECO:0000313" key="2">
    <source>
        <dbReference type="EMBL" id="SDT57493.1"/>
    </source>
</evidence>
<gene>
    <name evidence="2" type="ORF">SAMN05216490_4119</name>
</gene>
<name>A0A1H2BGW0_MUCMA</name>
<dbReference type="RefSeq" id="WP_091377457.1">
    <property type="nucleotide sequence ID" value="NZ_LT629740.1"/>
</dbReference>
<dbReference type="PANTHER" id="PTHR46331:SF2">
    <property type="entry name" value="VALACYCLOVIR HYDROLASE"/>
    <property type="match status" value="1"/>
</dbReference>
<dbReference type="Proteomes" id="UP000199679">
    <property type="component" value="Chromosome I"/>
</dbReference>
<dbReference type="EMBL" id="LT629740">
    <property type="protein sequence ID" value="SDT57493.1"/>
    <property type="molecule type" value="Genomic_DNA"/>
</dbReference>
<feature type="domain" description="AB hydrolase-1" evidence="1">
    <location>
        <begin position="27"/>
        <end position="136"/>
    </location>
</feature>